<name>A0ACC2MT06_PERAE</name>
<dbReference type="EMBL" id="CM056809">
    <property type="protein sequence ID" value="KAJ8648047.1"/>
    <property type="molecule type" value="Genomic_DNA"/>
</dbReference>
<dbReference type="Proteomes" id="UP001234297">
    <property type="component" value="Chromosome 1"/>
</dbReference>
<evidence type="ECO:0000313" key="1">
    <source>
        <dbReference type="EMBL" id="KAJ8648047.1"/>
    </source>
</evidence>
<organism evidence="1 2">
    <name type="scientific">Persea americana</name>
    <name type="common">Avocado</name>
    <dbReference type="NCBI Taxonomy" id="3435"/>
    <lineage>
        <taxon>Eukaryota</taxon>
        <taxon>Viridiplantae</taxon>
        <taxon>Streptophyta</taxon>
        <taxon>Embryophyta</taxon>
        <taxon>Tracheophyta</taxon>
        <taxon>Spermatophyta</taxon>
        <taxon>Magnoliopsida</taxon>
        <taxon>Magnoliidae</taxon>
        <taxon>Laurales</taxon>
        <taxon>Lauraceae</taxon>
        <taxon>Persea</taxon>
    </lineage>
</organism>
<gene>
    <name evidence="1" type="ORF">MRB53_001070</name>
</gene>
<comment type="caution">
    <text evidence="1">The sequence shown here is derived from an EMBL/GenBank/DDBJ whole genome shotgun (WGS) entry which is preliminary data.</text>
</comment>
<keyword evidence="2" id="KW-1185">Reference proteome</keyword>
<proteinExistence type="predicted"/>
<evidence type="ECO:0000313" key="2">
    <source>
        <dbReference type="Proteomes" id="UP001234297"/>
    </source>
</evidence>
<protein>
    <submittedName>
        <fullName evidence="1">Uncharacterized protein</fullName>
    </submittedName>
</protein>
<reference evidence="1 2" key="1">
    <citation type="journal article" date="2022" name="Hortic Res">
        <title>A haplotype resolved chromosomal level avocado genome allows analysis of novel avocado genes.</title>
        <authorList>
            <person name="Nath O."/>
            <person name="Fletcher S.J."/>
            <person name="Hayward A."/>
            <person name="Shaw L.M."/>
            <person name="Masouleh A.K."/>
            <person name="Furtado A."/>
            <person name="Henry R.J."/>
            <person name="Mitter N."/>
        </authorList>
    </citation>
    <scope>NUCLEOTIDE SEQUENCE [LARGE SCALE GENOMIC DNA]</scope>
    <source>
        <strain evidence="2">cv. Hass</strain>
    </source>
</reference>
<accession>A0ACC2MT06</accession>
<sequence>MSESYQYIYENRVPGYSHKEAPMADKWTLLPFLSLHFSLVAMLALPMVDAGKVPALFIFGDSTVDVGTNNFLPRTFIRANFPHNGIDFPKARPTGRFSNGFNTADFLGMLQSRVCW</sequence>